<name>A0A8J2P3T5_9HEXA</name>
<dbReference type="Proteomes" id="UP000708208">
    <property type="component" value="Unassembled WGS sequence"/>
</dbReference>
<proteinExistence type="predicted"/>
<keyword evidence="3" id="KW-1185">Reference proteome</keyword>
<dbReference type="EMBL" id="CAJVCH010326203">
    <property type="protein sequence ID" value="CAG7786791.1"/>
    <property type="molecule type" value="Genomic_DNA"/>
</dbReference>
<protein>
    <submittedName>
        <fullName evidence="2">Uncharacterized protein</fullName>
    </submittedName>
</protein>
<reference evidence="2" key="1">
    <citation type="submission" date="2021-06" db="EMBL/GenBank/DDBJ databases">
        <authorList>
            <person name="Hodson N. C."/>
            <person name="Mongue J. A."/>
            <person name="Jaron S. K."/>
        </authorList>
    </citation>
    <scope>NUCLEOTIDE SEQUENCE</scope>
</reference>
<sequence>MSEYGSKSHSESSSGSESKYRVYSVERGNKGDQKERYDKVFYRNCFRVSGGPVYLLAVKFFGPANADKATYDARVSVDTPLWEYEYPCWYFYLCCFQETVKNYGMAESCGEVDRKETYFTVNFEKPIFIPESTWVEISFSVKVCKLIAVPFISAGNLLKIETNYYNT</sequence>
<evidence type="ECO:0000313" key="2">
    <source>
        <dbReference type="EMBL" id="CAG7786791.1"/>
    </source>
</evidence>
<gene>
    <name evidence="2" type="ORF">AFUS01_LOCUS25343</name>
</gene>
<comment type="caution">
    <text evidence="2">The sequence shown here is derived from an EMBL/GenBank/DDBJ whole genome shotgun (WGS) entry which is preliminary data.</text>
</comment>
<feature type="region of interest" description="Disordered" evidence="1">
    <location>
        <begin position="1"/>
        <end position="22"/>
    </location>
</feature>
<evidence type="ECO:0000313" key="3">
    <source>
        <dbReference type="Proteomes" id="UP000708208"/>
    </source>
</evidence>
<dbReference type="AlphaFoldDB" id="A0A8J2P3T5"/>
<evidence type="ECO:0000256" key="1">
    <source>
        <dbReference type="SAM" id="MobiDB-lite"/>
    </source>
</evidence>
<feature type="compositionally biased region" description="Basic and acidic residues" evidence="1">
    <location>
        <begin position="1"/>
        <end position="10"/>
    </location>
</feature>
<accession>A0A8J2P3T5</accession>
<organism evidence="2 3">
    <name type="scientific">Allacma fusca</name>
    <dbReference type="NCBI Taxonomy" id="39272"/>
    <lineage>
        <taxon>Eukaryota</taxon>
        <taxon>Metazoa</taxon>
        <taxon>Ecdysozoa</taxon>
        <taxon>Arthropoda</taxon>
        <taxon>Hexapoda</taxon>
        <taxon>Collembola</taxon>
        <taxon>Symphypleona</taxon>
        <taxon>Sminthuridae</taxon>
        <taxon>Allacma</taxon>
    </lineage>
</organism>